<dbReference type="AlphaFoldDB" id="A0AAV0AU93"/>
<reference evidence="1" key="1">
    <citation type="submission" date="2022-06" db="EMBL/GenBank/DDBJ databases">
        <authorList>
            <consortium name="SYNGENTA / RWTH Aachen University"/>
        </authorList>
    </citation>
    <scope>NUCLEOTIDE SEQUENCE</scope>
</reference>
<name>A0AAV0AU93_PHAPC</name>
<dbReference type="EMBL" id="CALTRL010001269">
    <property type="protein sequence ID" value="CAH7671837.1"/>
    <property type="molecule type" value="Genomic_DNA"/>
</dbReference>
<sequence length="97" mass="10862">MKIIAGMLISASSKAFPKLLSLSPAHLAHDLGTIDQKEKGTSLVDPSSSIQTITLFMYFNLYRDPSLTLNYLNNLLRPVGLFYFNLHQTNFILIDVC</sequence>
<keyword evidence="2" id="KW-1185">Reference proteome</keyword>
<gene>
    <name evidence="1" type="ORF">PPACK8108_LOCUS6668</name>
</gene>
<organism evidence="1 2">
    <name type="scientific">Phakopsora pachyrhizi</name>
    <name type="common">Asian soybean rust disease fungus</name>
    <dbReference type="NCBI Taxonomy" id="170000"/>
    <lineage>
        <taxon>Eukaryota</taxon>
        <taxon>Fungi</taxon>
        <taxon>Dikarya</taxon>
        <taxon>Basidiomycota</taxon>
        <taxon>Pucciniomycotina</taxon>
        <taxon>Pucciniomycetes</taxon>
        <taxon>Pucciniales</taxon>
        <taxon>Phakopsoraceae</taxon>
        <taxon>Phakopsora</taxon>
    </lineage>
</organism>
<dbReference type="Proteomes" id="UP001153365">
    <property type="component" value="Unassembled WGS sequence"/>
</dbReference>
<accession>A0AAV0AU93</accession>
<proteinExistence type="predicted"/>
<comment type="caution">
    <text evidence="1">The sequence shown here is derived from an EMBL/GenBank/DDBJ whole genome shotgun (WGS) entry which is preliminary data.</text>
</comment>
<evidence type="ECO:0000313" key="2">
    <source>
        <dbReference type="Proteomes" id="UP001153365"/>
    </source>
</evidence>
<evidence type="ECO:0000313" key="1">
    <source>
        <dbReference type="EMBL" id="CAH7671837.1"/>
    </source>
</evidence>
<protein>
    <submittedName>
        <fullName evidence="1">Uncharacterized protein</fullName>
    </submittedName>
</protein>